<dbReference type="GO" id="GO:1990961">
    <property type="term" value="P:xenobiotic detoxification by transmembrane export across the plasma membrane"/>
    <property type="evidence" value="ECO:0007669"/>
    <property type="project" value="InterPro"/>
</dbReference>
<name>A0A834GV79_RHOSS</name>
<evidence type="ECO:0000256" key="6">
    <source>
        <dbReference type="RuleBase" id="RU004914"/>
    </source>
</evidence>
<dbReference type="NCBIfam" id="TIGR00797">
    <property type="entry name" value="matE"/>
    <property type="match status" value="1"/>
</dbReference>
<evidence type="ECO:0000256" key="4">
    <source>
        <dbReference type="ARBA" id="ARBA00022989"/>
    </source>
</evidence>
<dbReference type="OrthoDB" id="2126698at2759"/>
<dbReference type="InterPro" id="IPR045069">
    <property type="entry name" value="MATE_euk"/>
</dbReference>
<comment type="caution">
    <text evidence="7">The sequence shown here is derived from an EMBL/GenBank/DDBJ whole genome shotgun (WGS) entry which is preliminary data.</text>
</comment>
<feature type="transmembrane region" description="Helical" evidence="6">
    <location>
        <begin position="133"/>
        <end position="152"/>
    </location>
</feature>
<feature type="transmembrane region" description="Helical" evidence="6">
    <location>
        <begin position="93"/>
        <end position="113"/>
    </location>
</feature>
<feature type="transmembrane region" description="Helical" evidence="6">
    <location>
        <begin position="204"/>
        <end position="226"/>
    </location>
</feature>
<evidence type="ECO:0000313" key="7">
    <source>
        <dbReference type="EMBL" id="KAF7143029.1"/>
    </source>
</evidence>
<dbReference type="PANTHER" id="PTHR11206">
    <property type="entry name" value="MULTIDRUG RESISTANCE PROTEIN"/>
    <property type="match status" value="1"/>
</dbReference>
<feature type="transmembrane region" description="Helical" evidence="6">
    <location>
        <begin position="455"/>
        <end position="478"/>
    </location>
</feature>
<evidence type="ECO:0000256" key="1">
    <source>
        <dbReference type="ARBA" id="ARBA00004141"/>
    </source>
</evidence>
<gene>
    <name evidence="7" type="ORF">RHSIM_Rhsim05G0229800</name>
</gene>
<feature type="transmembrane region" description="Helical" evidence="6">
    <location>
        <begin position="315"/>
        <end position="334"/>
    </location>
</feature>
<dbReference type="Proteomes" id="UP000626092">
    <property type="component" value="Unassembled WGS sequence"/>
</dbReference>
<keyword evidence="8" id="KW-1185">Reference proteome</keyword>
<reference evidence="7" key="1">
    <citation type="submission" date="2019-11" db="EMBL/GenBank/DDBJ databases">
        <authorList>
            <person name="Liu Y."/>
            <person name="Hou J."/>
            <person name="Li T.-Q."/>
            <person name="Guan C.-H."/>
            <person name="Wu X."/>
            <person name="Wu H.-Z."/>
            <person name="Ling F."/>
            <person name="Zhang R."/>
            <person name="Shi X.-G."/>
            <person name="Ren J.-P."/>
            <person name="Chen E.-F."/>
            <person name="Sun J.-M."/>
        </authorList>
    </citation>
    <scope>NUCLEOTIDE SEQUENCE</scope>
    <source>
        <strain evidence="7">Adult_tree_wgs_1</strain>
        <tissue evidence="7">Leaves</tissue>
    </source>
</reference>
<feature type="transmembrane region" description="Helical" evidence="6">
    <location>
        <begin position="429"/>
        <end position="449"/>
    </location>
</feature>
<dbReference type="GO" id="GO:0015297">
    <property type="term" value="F:antiporter activity"/>
    <property type="evidence" value="ECO:0007669"/>
    <property type="project" value="InterPro"/>
</dbReference>
<dbReference type="EMBL" id="WJXA01000005">
    <property type="protein sequence ID" value="KAF7143029.1"/>
    <property type="molecule type" value="Genomic_DNA"/>
</dbReference>
<feature type="transmembrane region" description="Helical" evidence="6">
    <location>
        <begin position="391"/>
        <end position="408"/>
    </location>
</feature>
<organism evidence="7 8">
    <name type="scientific">Rhododendron simsii</name>
    <name type="common">Sims's rhododendron</name>
    <dbReference type="NCBI Taxonomy" id="118357"/>
    <lineage>
        <taxon>Eukaryota</taxon>
        <taxon>Viridiplantae</taxon>
        <taxon>Streptophyta</taxon>
        <taxon>Embryophyta</taxon>
        <taxon>Tracheophyta</taxon>
        <taxon>Spermatophyta</taxon>
        <taxon>Magnoliopsida</taxon>
        <taxon>eudicotyledons</taxon>
        <taxon>Gunneridae</taxon>
        <taxon>Pentapetalae</taxon>
        <taxon>asterids</taxon>
        <taxon>Ericales</taxon>
        <taxon>Ericaceae</taxon>
        <taxon>Ericoideae</taxon>
        <taxon>Rhodoreae</taxon>
        <taxon>Rhododendron</taxon>
    </lineage>
</organism>
<dbReference type="GO" id="GO:0042910">
    <property type="term" value="F:xenobiotic transmembrane transporter activity"/>
    <property type="evidence" value="ECO:0007669"/>
    <property type="project" value="InterPro"/>
</dbReference>
<feature type="transmembrane region" description="Helical" evidence="6">
    <location>
        <begin position="355"/>
        <end position="379"/>
    </location>
</feature>
<dbReference type="CDD" id="cd13132">
    <property type="entry name" value="MATE_eukaryotic"/>
    <property type="match status" value="1"/>
</dbReference>
<evidence type="ECO:0000256" key="3">
    <source>
        <dbReference type="ARBA" id="ARBA00022692"/>
    </source>
</evidence>
<evidence type="ECO:0000256" key="5">
    <source>
        <dbReference type="ARBA" id="ARBA00023136"/>
    </source>
</evidence>
<feature type="transmembrane region" description="Helical" evidence="6">
    <location>
        <begin position="59"/>
        <end position="81"/>
    </location>
</feature>
<evidence type="ECO:0000256" key="2">
    <source>
        <dbReference type="ARBA" id="ARBA00010199"/>
    </source>
</evidence>
<dbReference type="AlphaFoldDB" id="A0A834GV79"/>
<dbReference type="GO" id="GO:0016020">
    <property type="term" value="C:membrane"/>
    <property type="evidence" value="ECO:0007669"/>
    <property type="project" value="UniProtKB-SubCell"/>
</dbReference>
<evidence type="ECO:0000313" key="8">
    <source>
        <dbReference type="Proteomes" id="UP000626092"/>
    </source>
</evidence>
<feature type="transmembrane region" description="Helical" evidence="6">
    <location>
        <begin position="274"/>
        <end position="295"/>
    </location>
</feature>
<sequence>MCAMTGSMEIESLNEVASRDAGNNEQRKRRDVYKFFHHFKQRLPLSEVVEELLLLGKTAFPILMTTLLIASKSIISLLLLGRMGNIELAGGSLAIAFANITGFSVMKGLAVAMDPICSQAYGAKRWSVLGQTYLKTFLLLVFASVPISLLWLNVEHVFARLGQDRIITEVAKDYLVFSLPELLAQAHLHPLRSFLRTQSLTSPATIVATCATILHLPITYLFVTYLRLGVKGIALTSVCYAFNMNAGLLIYIAMSKVALKPWDGATVISTFQDWGPLLSLAIPSLCFVCLEWWWYEIILFLGGLLSNPQSTVGAVGVLIQTIGAIYVVPYSLNVSISQRVGHELGAGAALRAQRAAIIGITLGLAYGLTAFCSTFVLRSVWGKIYTNNPETLALIATALPLIGLAEVGNAPQTAACGALVGSARPKVGVLVNLASFYLIGLPVAVLLAFKLNFGFWGLWWGLVASQYSCVVMMLGTLYQTDWKHQTRRAEELTLAAGAGEEDVGTNLVA</sequence>
<feature type="transmembrane region" description="Helical" evidence="6">
    <location>
        <begin position="232"/>
        <end position="253"/>
    </location>
</feature>
<comment type="similarity">
    <text evidence="2 6">Belongs to the multi antimicrobial extrusion (MATE) (TC 2.A.66.1) family.</text>
</comment>
<dbReference type="InterPro" id="IPR002528">
    <property type="entry name" value="MATE_fam"/>
</dbReference>
<dbReference type="Pfam" id="PF01554">
    <property type="entry name" value="MatE"/>
    <property type="match status" value="2"/>
</dbReference>
<protein>
    <recommendedName>
        <fullName evidence="6">Protein DETOXIFICATION</fullName>
    </recommendedName>
    <alternativeName>
        <fullName evidence="6">Multidrug and toxic compound extrusion protein</fullName>
    </alternativeName>
</protein>
<comment type="subcellular location">
    <subcellularLocation>
        <location evidence="1">Membrane</location>
        <topology evidence="1">Multi-pass membrane protein</topology>
    </subcellularLocation>
</comment>
<keyword evidence="3 6" id="KW-0812">Transmembrane</keyword>
<keyword evidence="4 6" id="KW-1133">Transmembrane helix</keyword>
<keyword evidence="5 6" id="KW-0472">Membrane</keyword>
<proteinExistence type="inferred from homology"/>
<accession>A0A834GV79</accession>